<dbReference type="Pfam" id="PF00560">
    <property type="entry name" value="LRR_1"/>
    <property type="match status" value="1"/>
</dbReference>
<protein>
    <submittedName>
        <fullName evidence="5">Uncharacterized protein</fullName>
    </submittedName>
</protein>
<dbReference type="Pfam" id="PF13855">
    <property type="entry name" value="LRR_8"/>
    <property type="match status" value="1"/>
</dbReference>
<organism evidence="5">
    <name type="scientific">Tetraselmis chuii</name>
    <dbReference type="NCBI Taxonomy" id="63592"/>
    <lineage>
        <taxon>Eukaryota</taxon>
        <taxon>Viridiplantae</taxon>
        <taxon>Chlorophyta</taxon>
        <taxon>core chlorophytes</taxon>
        <taxon>Chlorodendrophyceae</taxon>
        <taxon>Chlorodendrales</taxon>
        <taxon>Chlorodendraceae</taxon>
        <taxon>Tetraselmis</taxon>
    </lineage>
</organism>
<dbReference type="SMART" id="SM00369">
    <property type="entry name" value="LRR_TYP"/>
    <property type="match status" value="4"/>
</dbReference>
<evidence type="ECO:0000256" key="2">
    <source>
        <dbReference type="ARBA" id="ARBA00022614"/>
    </source>
</evidence>
<dbReference type="Gene3D" id="3.80.10.10">
    <property type="entry name" value="Ribonuclease Inhibitor"/>
    <property type="match status" value="1"/>
</dbReference>
<dbReference type="InterPro" id="IPR050216">
    <property type="entry name" value="LRR_domain-containing"/>
</dbReference>
<keyword evidence="2" id="KW-0433">Leucine-rich repeat</keyword>
<sequence>MPRRNSSSGEEAPLSAESSSDASSEDEVPALLNEAVHTGNLQLSSRMLDAVPPAVWTCAGLTRLDLSSNSFTHLPRQLSELWALEELDVSWNKLEELPGSTLGALTRLVTLRASYNQINAIPQQVASLPYLTSLDLSDNKLTSLPSVLCQSMSIQCTSGPPLDLPFTYPFCVRCDGRCQSSPQPGCIGKGRQPGVFPS</sequence>
<name>A0A7S1SSN2_9CHLO</name>
<dbReference type="PROSITE" id="PS51450">
    <property type="entry name" value="LRR"/>
    <property type="match status" value="1"/>
</dbReference>
<dbReference type="AlphaFoldDB" id="A0A7S1SSN2"/>
<dbReference type="InterPro" id="IPR032675">
    <property type="entry name" value="LRR_dom_sf"/>
</dbReference>
<evidence type="ECO:0000256" key="3">
    <source>
        <dbReference type="ARBA" id="ARBA00022737"/>
    </source>
</evidence>
<feature type="compositionally biased region" description="Low complexity" evidence="4">
    <location>
        <begin position="1"/>
        <end position="22"/>
    </location>
</feature>
<proteinExistence type="predicted"/>
<gene>
    <name evidence="5" type="ORF">TCHU04912_LOCUS10100</name>
</gene>
<evidence type="ECO:0000313" key="5">
    <source>
        <dbReference type="EMBL" id="CAD9207864.1"/>
    </source>
</evidence>
<dbReference type="PANTHER" id="PTHR48051:SF1">
    <property type="entry name" value="RAS SUPPRESSOR PROTEIN 1"/>
    <property type="match status" value="1"/>
</dbReference>
<evidence type="ECO:0000256" key="1">
    <source>
        <dbReference type="ARBA" id="ARBA00004430"/>
    </source>
</evidence>
<keyword evidence="3" id="KW-0677">Repeat</keyword>
<feature type="region of interest" description="Disordered" evidence="4">
    <location>
        <begin position="1"/>
        <end position="28"/>
    </location>
</feature>
<dbReference type="InterPro" id="IPR003591">
    <property type="entry name" value="Leu-rich_rpt_typical-subtyp"/>
</dbReference>
<dbReference type="PRINTS" id="PR00019">
    <property type="entry name" value="LEURICHRPT"/>
</dbReference>
<dbReference type="EMBL" id="HBGG01019510">
    <property type="protein sequence ID" value="CAD9207864.1"/>
    <property type="molecule type" value="Transcribed_RNA"/>
</dbReference>
<comment type="subcellular location">
    <subcellularLocation>
        <location evidence="1">Cytoplasm</location>
        <location evidence="1">Cytoskeleton</location>
        <location evidence="1">Cilium axoneme</location>
    </subcellularLocation>
</comment>
<dbReference type="InterPro" id="IPR001611">
    <property type="entry name" value="Leu-rich_rpt"/>
</dbReference>
<dbReference type="SMART" id="SM00364">
    <property type="entry name" value="LRR_BAC"/>
    <property type="match status" value="4"/>
</dbReference>
<dbReference type="PANTHER" id="PTHR48051">
    <property type="match status" value="1"/>
</dbReference>
<dbReference type="GO" id="GO:0005930">
    <property type="term" value="C:axoneme"/>
    <property type="evidence" value="ECO:0007669"/>
    <property type="project" value="UniProtKB-SubCell"/>
</dbReference>
<evidence type="ECO:0000256" key="4">
    <source>
        <dbReference type="SAM" id="MobiDB-lite"/>
    </source>
</evidence>
<accession>A0A7S1SSN2</accession>
<reference evidence="5" key="1">
    <citation type="submission" date="2021-01" db="EMBL/GenBank/DDBJ databases">
        <authorList>
            <person name="Corre E."/>
            <person name="Pelletier E."/>
            <person name="Niang G."/>
            <person name="Scheremetjew M."/>
            <person name="Finn R."/>
            <person name="Kale V."/>
            <person name="Holt S."/>
            <person name="Cochrane G."/>
            <person name="Meng A."/>
            <person name="Brown T."/>
            <person name="Cohen L."/>
        </authorList>
    </citation>
    <scope>NUCLEOTIDE SEQUENCE</scope>
    <source>
        <strain evidence="5">PLY429</strain>
    </source>
</reference>
<dbReference type="SUPFAM" id="SSF52058">
    <property type="entry name" value="L domain-like"/>
    <property type="match status" value="1"/>
</dbReference>